<evidence type="ECO:0000313" key="3">
    <source>
        <dbReference type="Proteomes" id="UP000228496"/>
    </source>
</evidence>
<organism evidence="2 3">
    <name type="scientific">Candidatus Yanofskybacteria bacterium CG10_big_fil_rev_8_21_14_0_10_36_16</name>
    <dbReference type="NCBI Taxonomy" id="1975096"/>
    <lineage>
        <taxon>Bacteria</taxon>
        <taxon>Candidatus Yanofskyibacteriota</taxon>
    </lineage>
</organism>
<dbReference type="EMBL" id="PCXQ01000001">
    <property type="protein sequence ID" value="PJE51585.1"/>
    <property type="molecule type" value="Genomic_DNA"/>
</dbReference>
<dbReference type="AlphaFoldDB" id="A0A2J0Q8K5"/>
<gene>
    <name evidence="2" type="ORF">COV29_00290</name>
</gene>
<sequence length="135" mass="15192">MGWIIKIVAFVAVVSLTSGFVITKVPDLKQKVVEYINPAEKERRILGELDQVLEDLEDTAMQVSDFDSPEEVREKISKAAELINKAQDLRLQAQEANDKDQGLVRSGMTRIIDSFTSKTIPEITDELKAEICKEQ</sequence>
<reference evidence="2 3" key="1">
    <citation type="submission" date="2017-09" db="EMBL/GenBank/DDBJ databases">
        <title>Depth-based differentiation of microbial function through sediment-hosted aquifers and enrichment of novel symbionts in the deep terrestrial subsurface.</title>
        <authorList>
            <person name="Probst A.J."/>
            <person name="Ladd B."/>
            <person name="Jarett J.K."/>
            <person name="Geller-Mcgrath D.E."/>
            <person name="Sieber C.M."/>
            <person name="Emerson J.B."/>
            <person name="Anantharaman K."/>
            <person name="Thomas B.C."/>
            <person name="Malmstrom R."/>
            <person name="Stieglmeier M."/>
            <person name="Klingl A."/>
            <person name="Woyke T."/>
            <person name="Ryan C.M."/>
            <person name="Banfield J.F."/>
        </authorList>
    </citation>
    <scope>NUCLEOTIDE SEQUENCE [LARGE SCALE GENOMIC DNA]</scope>
    <source>
        <strain evidence="2">CG10_big_fil_rev_8_21_14_0_10_36_16</strain>
    </source>
</reference>
<feature type="coiled-coil region" evidence="1">
    <location>
        <begin position="39"/>
        <end position="99"/>
    </location>
</feature>
<proteinExistence type="predicted"/>
<keyword evidence="1" id="KW-0175">Coiled coil</keyword>
<protein>
    <submittedName>
        <fullName evidence="2">Uncharacterized protein</fullName>
    </submittedName>
</protein>
<accession>A0A2J0Q8K5</accession>
<comment type="caution">
    <text evidence="2">The sequence shown here is derived from an EMBL/GenBank/DDBJ whole genome shotgun (WGS) entry which is preliminary data.</text>
</comment>
<dbReference type="Proteomes" id="UP000228496">
    <property type="component" value="Unassembled WGS sequence"/>
</dbReference>
<name>A0A2J0Q8K5_9BACT</name>
<evidence type="ECO:0000256" key="1">
    <source>
        <dbReference type="SAM" id="Coils"/>
    </source>
</evidence>
<evidence type="ECO:0000313" key="2">
    <source>
        <dbReference type="EMBL" id="PJE51585.1"/>
    </source>
</evidence>